<protein>
    <submittedName>
        <fullName evidence="2">Uncharacterized protein</fullName>
    </submittedName>
</protein>
<reference evidence="2" key="1">
    <citation type="submission" date="2022-11" db="UniProtKB">
        <authorList>
            <consortium name="WormBaseParasite"/>
        </authorList>
    </citation>
    <scope>IDENTIFICATION</scope>
</reference>
<dbReference type="WBParaSite" id="nRc.2.0.1.t04065-RA">
    <property type="protein sequence ID" value="nRc.2.0.1.t04065-RA"/>
    <property type="gene ID" value="nRc.2.0.1.g04065"/>
</dbReference>
<accession>A0A915HRJ8</accession>
<sequence length="91" mass="10700">MQVDFESKRRSASTDRVWRQFLVNLELNFRSCPKLYYMATTNKAWLCQRPNRPGAADSPNMGRRSKRAFRAGRLRAEVNLQKFSSRSARKM</sequence>
<evidence type="ECO:0000313" key="1">
    <source>
        <dbReference type="Proteomes" id="UP000887565"/>
    </source>
</evidence>
<name>A0A915HRJ8_ROMCU</name>
<proteinExistence type="predicted"/>
<dbReference type="Proteomes" id="UP000887565">
    <property type="component" value="Unplaced"/>
</dbReference>
<keyword evidence="1" id="KW-1185">Reference proteome</keyword>
<dbReference type="AlphaFoldDB" id="A0A915HRJ8"/>
<organism evidence="1 2">
    <name type="scientific">Romanomermis culicivorax</name>
    <name type="common">Nematode worm</name>
    <dbReference type="NCBI Taxonomy" id="13658"/>
    <lineage>
        <taxon>Eukaryota</taxon>
        <taxon>Metazoa</taxon>
        <taxon>Ecdysozoa</taxon>
        <taxon>Nematoda</taxon>
        <taxon>Enoplea</taxon>
        <taxon>Dorylaimia</taxon>
        <taxon>Mermithida</taxon>
        <taxon>Mermithoidea</taxon>
        <taxon>Mermithidae</taxon>
        <taxon>Romanomermis</taxon>
    </lineage>
</organism>
<evidence type="ECO:0000313" key="2">
    <source>
        <dbReference type="WBParaSite" id="nRc.2.0.1.t04065-RA"/>
    </source>
</evidence>